<dbReference type="EMBL" id="QGMY01000001">
    <property type="protein sequence ID" value="PWR74716.1"/>
    <property type="molecule type" value="Genomic_DNA"/>
</dbReference>
<sequence>MALSAPLTRKVHKNKIFALFGTDMTLKKICDVCGMANPPTEIICQRCFTDLTKKRPVTGNSPTKPMSQATGRKSHIIFMGKPQFDQDKTIREVAPLLLVMSPGQIITIHHGDTIGREAIGGRILNQYSAVSRNHASFKYTNGKWLVKDENSTNGTYINGTKLLPEKWYEIMVNDTFSVSSGCNFTVQFG</sequence>
<dbReference type="PROSITE" id="PS50006">
    <property type="entry name" value="FHA_DOMAIN"/>
    <property type="match status" value="1"/>
</dbReference>
<dbReference type="SMART" id="SM00240">
    <property type="entry name" value="FHA"/>
    <property type="match status" value="1"/>
</dbReference>
<reference evidence="2 3" key="1">
    <citation type="submission" date="2018-05" db="EMBL/GenBank/DDBJ databases">
        <title>Draft genome of Methanospirillum lacunae Ki8-1.</title>
        <authorList>
            <person name="Dueholm M.S."/>
            <person name="Nielsen P.H."/>
            <person name="Bakmann L.F."/>
            <person name="Otzen D.E."/>
        </authorList>
    </citation>
    <scope>NUCLEOTIDE SEQUENCE [LARGE SCALE GENOMIC DNA]</scope>
    <source>
        <strain evidence="2 3">Ki8-1</strain>
    </source>
</reference>
<comment type="caution">
    <text evidence="2">The sequence shown here is derived from an EMBL/GenBank/DDBJ whole genome shotgun (WGS) entry which is preliminary data.</text>
</comment>
<dbReference type="Proteomes" id="UP000245657">
    <property type="component" value="Unassembled WGS sequence"/>
</dbReference>
<organism evidence="2 3">
    <name type="scientific">Methanospirillum lacunae</name>
    <dbReference type="NCBI Taxonomy" id="668570"/>
    <lineage>
        <taxon>Archaea</taxon>
        <taxon>Methanobacteriati</taxon>
        <taxon>Methanobacteriota</taxon>
        <taxon>Stenosarchaea group</taxon>
        <taxon>Methanomicrobia</taxon>
        <taxon>Methanomicrobiales</taxon>
        <taxon>Methanospirillaceae</taxon>
        <taxon>Methanospirillum</taxon>
    </lineage>
</organism>
<dbReference type="InterPro" id="IPR000253">
    <property type="entry name" value="FHA_dom"/>
</dbReference>
<dbReference type="RefSeq" id="WP_109966916.1">
    <property type="nucleotide sequence ID" value="NZ_CP176093.1"/>
</dbReference>
<gene>
    <name evidence="2" type="ORF">DK846_00240</name>
</gene>
<accession>A0A2V2NAR1</accession>
<feature type="domain" description="FHA" evidence="1">
    <location>
        <begin position="112"/>
        <end position="162"/>
    </location>
</feature>
<dbReference type="SUPFAM" id="SSF49879">
    <property type="entry name" value="SMAD/FHA domain"/>
    <property type="match status" value="1"/>
</dbReference>
<evidence type="ECO:0000313" key="3">
    <source>
        <dbReference type="Proteomes" id="UP000245657"/>
    </source>
</evidence>
<dbReference type="Pfam" id="PF00498">
    <property type="entry name" value="FHA"/>
    <property type="match status" value="1"/>
</dbReference>
<name>A0A2V2NAR1_9EURY</name>
<evidence type="ECO:0000313" key="2">
    <source>
        <dbReference type="EMBL" id="PWR74716.1"/>
    </source>
</evidence>
<dbReference type="CDD" id="cd00060">
    <property type="entry name" value="FHA"/>
    <property type="match status" value="1"/>
</dbReference>
<dbReference type="InterPro" id="IPR008984">
    <property type="entry name" value="SMAD_FHA_dom_sf"/>
</dbReference>
<protein>
    <recommendedName>
        <fullName evidence="1">FHA domain-containing protein</fullName>
    </recommendedName>
</protein>
<proteinExistence type="predicted"/>
<dbReference type="AlphaFoldDB" id="A0A2V2NAR1"/>
<keyword evidence="3" id="KW-1185">Reference proteome</keyword>
<dbReference type="Gene3D" id="2.60.200.20">
    <property type="match status" value="1"/>
</dbReference>
<evidence type="ECO:0000259" key="1">
    <source>
        <dbReference type="PROSITE" id="PS50006"/>
    </source>
</evidence>
<dbReference type="GeneID" id="97548856"/>